<dbReference type="InterPro" id="IPR002008">
    <property type="entry name" value="DNA_pol_X_beta-like"/>
</dbReference>
<dbReference type="SMART" id="SM00481">
    <property type="entry name" value="POLIIIAc"/>
    <property type="match status" value="1"/>
</dbReference>
<dbReference type="InterPro" id="IPR003141">
    <property type="entry name" value="Pol/His_phosphatase_N"/>
</dbReference>
<dbReference type="InterPro" id="IPR003583">
    <property type="entry name" value="Hlx-hairpin-Hlx_DNA-bd_motif"/>
</dbReference>
<dbReference type="Pfam" id="PF02811">
    <property type="entry name" value="PHP"/>
    <property type="match status" value="1"/>
</dbReference>
<evidence type="ECO:0000256" key="9">
    <source>
        <dbReference type="ARBA" id="ARBA00022695"/>
    </source>
</evidence>
<evidence type="ECO:0000256" key="11">
    <source>
        <dbReference type="ARBA" id="ARBA00022763"/>
    </source>
</evidence>
<dbReference type="PANTHER" id="PTHR36928">
    <property type="entry name" value="PHOSPHATASE YCDX-RELATED"/>
    <property type="match status" value="1"/>
</dbReference>
<keyword evidence="10" id="KW-0235">DNA replication</keyword>
<keyword evidence="7" id="KW-0237">DNA synthesis</keyword>
<keyword evidence="15" id="KW-0234">DNA repair</keyword>
<comment type="cofactor">
    <cofactor evidence="1">
        <name>Mg(2+)</name>
        <dbReference type="ChEBI" id="CHEBI:18420"/>
    </cofactor>
</comment>
<dbReference type="InterPro" id="IPR037160">
    <property type="entry name" value="DNA_Pol_thumb_sf"/>
</dbReference>
<evidence type="ECO:0000256" key="5">
    <source>
        <dbReference type="ARBA" id="ARBA00020020"/>
    </source>
</evidence>
<keyword evidence="6" id="KW-0488">Methylation</keyword>
<feature type="domain" description="Polymerase/histidinol phosphatase N-terminal" evidence="23">
    <location>
        <begin position="337"/>
        <end position="416"/>
    </location>
</feature>
<dbReference type="PANTHER" id="PTHR36928:SF1">
    <property type="entry name" value="PHOSPHATASE YCDX-RELATED"/>
    <property type="match status" value="1"/>
</dbReference>
<evidence type="ECO:0000259" key="24">
    <source>
        <dbReference type="SMART" id="SM00483"/>
    </source>
</evidence>
<dbReference type="SUPFAM" id="SSF47802">
    <property type="entry name" value="DNA polymerase beta, N-terminal domain-like"/>
    <property type="match status" value="1"/>
</dbReference>
<dbReference type="Gene3D" id="3.30.210.10">
    <property type="entry name" value="DNA polymerase, thumb domain"/>
    <property type="match status" value="1"/>
</dbReference>
<comment type="subcellular location">
    <subcellularLocation>
        <location evidence="2">Cytoplasm</location>
    </subcellularLocation>
</comment>
<evidence type="ECO:0000259" key="22">
    <source>
        <dbReference type="SMART" id="SM00278"/>
    </source>
</evidence>
<evidence type="ECO:0000256" key="12">
    <source>
        <dbReference type="ARBA" id="ARBA00022843"/>
    </source>
</evidence>
<dbReference type="AlphaFoldDB" id="A0A3B1BAD2"/>
<dbReference type="EMBL" id="UOGA01000033">
    <property type="protein sequence ID" value="VAX15169.1"/>
    <property type="molecule type" value="Genomic_DNA"/>
</dbReference>
<dbReference type="Pfam" id="PF14520">
    <property type="entry name" value="HHH_5"/>
    <property type="match status" value="1"/>
</dbReference>
<dbReference type="GO" id="GO:0003677">
    <property type="term" value="F:DNA binding"/>
    <property type="evidence" value="ECO:0007669"/>
    <property type="project" value="InterPro"/>
</dbReference>
<dbReference type="Gene3D" id="3.20.20.140">
    <property type="entry name" value="Metal-dependent hydrolases"/>
    <property type="match status" value="1"/>
</dbReference>
<comment type="function">
    <text evidence="20">Repair polymerase that plays a key role in base-excision repair. During this process, the damaged base is excised by specific DNA glycosylases, the DNA backbone is nicked at the abasic site by an apurinic/apyrimidic (AP) endonuclease, and POLB removes 5'-deoxyribose-phosphate from the preincised AP site acting as a 5'-deoxyribose-phosphate lyase (5'-dRP lyase); through its DNA polymerase activity, it adds one nucleotide to the 3' end of the arising single-nucleotide gap. Conducts 'gap-filling' DNA synthesis in a stepwise distributive fashion rather than in a processive fashion as for other DNA polymerases. It is also able to cleave sugar-phosphate bonds 3' to an intact AP site, acting as an AP lyase.</text>
</comment>
<comment type="catalytic activity">
    <reaction evidence="19">
        <text>a 5'-end 2'-deoxyribose-2'-deoxyribonucleotide-DNA = (2E,4S)-4-hydroxypenten-2-al-5-phosphate + a 5'-end 5'-phospho-2'-deoxyribonucleoside-DNA + H(+)</text>
        <dbReference type="Rhea" id="RHEA:76255"/>
        <dbReference type="Rhea" id="RHEA-COMP:13180"/>
        <dbReference type="Rhea" id="RHEA-COMP:18657"/>
        <dbReference type="ChEBI" id="CHEBI:15378"/>
        <dbReference type="ChEBI" id="CHEBI:136412"/>
        <dbReference type="ChEBI" id="CHEBI:195194"/>
        <dbReference type="ChEBI" id="CHEBI:195195"/>
    </reaction>
</comment>
<dbReference type="SUPFAM" id="SSF81301">
    <property type="entry name" value="Nucleotidyltransferase"/>
    <property type="match status" value="1"/>
</dbReference>
<comment type="catalytic activity">
    <reaction evidence="21">
        <text>DNA(n) + a 2'-deoxyribonucleoside 5'-triphosphate = DNA(n+1) + diphosphate</text>
        <dbReference type="Rhea" id="RHEA:22508"/>
        <dbReference type="Rhea" id="RHEA-COMP:17339"/>
        <dbReference type="Rhea" id="RHEA-COMP:17340"/>
        <dbReference type="ChEBI" id="CHEBI:33019"/>
        <dbReference type="ChEBI" id="CHEBI:61560"/>
        <dbReference type="ChEBI" id="CHEBI:173112"/>
        <dbReference type="EC" id="2.7.7.7"/>
    </reaction>
</comment>
<evidence type="ECO:0000256" key="19">
    <source>
        <dbReference type="ARBA" id="ARBA00044678"/>
    </source>
</evidence>
<dbReference type="PIRSF" id="PIRSF005047">
    <property type="entry name" value="UCP005047_YshC"/>
    <property type="match status" value="1"/>
</dbReference>
<keyword evidence="8" id="KW-0808">Transferase</keyword>
<dbReference type="InterPro" id="IPR010996">
    <property type="entry name" value="HHH_MUS81"/>
</dbReference>
<dbReference type="NCBIfam" id="NF006375">
    <property type="entry name" value="PRK08609.1"/>
    <property type="match status" value="1"/>
</dbReference>
<evidence type="ECO:0000256" key="15">
    <source>
        <dbReference type="ARBA" id="ARBA00023204"/>
    </source>
</evidence>
<evidence type="ECO:0000259" key="23">
    <source>
        <dbReference type="SMART" id="SM00481"/>
    </source>
</evidence>
<dbReference type="Gene3D" id="1.10.150.20">
    <property type="entry name" value="5' to 3' exonuclease, C-terminal subdomain"/>
    <property type="match status" value="1"/>
</dbReference>
<evidence type="ECO:0000256" key="2">
    <source>
        <dbReference type="ARBA" id="ARBA00004496"/>
    </source>
</evidence>
<dbReference type="InterPro" id="IPR029398">
    <property type="entry name" value="PolB_thumb"/>
</dbReference>
<keyword evidence="14" id="KW-0915">Sodium</keyword>
<dbReference type="PRINTS" id="PR00870">
    <property type="entry name" value="DNAPOLXBETA"/>
</dbReference>
<dbReference type="GO" id="GO:0006281">
    <property type="term" value="P:DNA repair"/>
    <property type="evidence" value="ECO:0007669"/>
    <property type="project" value="UniProtKB-KW"/>
</dbReference>
<evidence type="ECO:0000256" key="3">
    <source>
        <dbReference type="ARBA" id="ARBA00012417"/>
    </source>
</evidence>
<gene>
    <name evidence="25" type="ORF">MNBD_NITROSPINAE04-2690</name>
</gene>
<dbReference type="InterPro" id="IPR027421">
    <property type="entry name" value="DNA_pol_lamdba_lyase_dom_sf"/>
</dbReference>
<evidence type="ECO:0000256" key="8">
    <source>
        <dbReference type="ARBA" id="ARBA00022679"/>
    </source>
</evidence>
<protein>
    <recommendedName>
        <fullName evidence="5">DNA polymerase beta</fullName>
        <ecNumber evidence="3">2.7.7.7</ecNumber>
        <ecNumber evidence="4">4.2.99.18</ecNumber>
    </recommendedName>
    <alternativeName>
        <fullName evidence="16">5'-deoxyribose-phosphate lyase</fullName>
    </alternativeName>
    <alternativeName>
        <fullName evidence="17">AP lyase</fullName>
    </alternativeName>
</protein>
<name>A0A3B1BAD2_9ZZZZ</name>
<dbReference type="Pfam" id="PF14791">
    <property type="entry name" value="DNA_pol_B_thumb"/>
    <property type="match status" value="1"/>
</dbReference>
<feature type="domain" description="DNA-directed DNA polymerase X" evidence="24">
    <location>
        <begin position="1"/>
        <end position="313"/>
    </location>
</feature>
<evidence type="ECO:0000256" key="17">
    <source>
        <dbReference type="ARBA" id="ARBA00035726"/>
    </source>
</evidence>
<proteinExistence type="predicted"/>
<evidence type="ECO:0000256" key="14">
    <source>
        <dbReference type="ARBA" id="ARBA00023053"/>
    </source>
</evidence>
<keyword evidence="9" id="KW-0548">Nucleotidyltransferase</keyword>
<dbReference type="InterPro" id="IPR002054">
    <property type="entry name" value="DNA-dir_DNA_pol_X"/>
</dbReference>
<evidence type="ECO:0000256" key="6">
    <source>
        <dbReference type="ARBA" id="ARBA00022481"/>
    </source>
</evidence>
<dbReference type="EC" id="2.7.7.7" evidence="3"/>
<dbReference type="GO" id="GO:0005829">
    <property type="term" value="C:cytosol"/>
    <property type="evidence" value="ECO:0007669"/>
    <property type="project" value="TreeGrafter"/>
</dbReference>
<evidence type="ECO:0000256" key="21">
    <source>
        <dbReference type="ARBA" id="ARBA00049244"/>
    </source>
</evidence>
<dbReference type="GO" id="GO:0008270">
    <property type="term" value="F:zinc ion binding"/>
    <property type="evidence" value="ECO:0007669"/>
    <property type="project" value="TreeGrafter"/>
</dbReference>
<evidence type="ECO:0000256" key="16">
    <source>
        <dbReference type="ARBA" id="ARBA00035717"/>
    </source>
</evidence>
<evidence type="ECO:0000256" key="10">
    <source>
        <dbReference type="ARBA" id="ARBA00022705"/>
    </source>
</evidence>
<keyword evidence="12" id="KW-0832">Ubl conjugation</keyword>
<evidence type="ECO:0000313" key="25">
    <source>
        <dbReference type="EMBL" id="VAX15169.1"/>
    </source>
</evidence>
<comment type="catalytic activity">
    <reaction evidence="18">
        <text>2'-deoxyribonucleotide-(2'-deoxyribose 5'-phosphate)-2'-deoxyribonucleotide-DNA = a 3'-end 2'-deoxyribonucleotide-(2,3-dehydro-2,3-deoxyribose 5'-phosphate)-DNA + a 5'-end 5'-phospho-2'-deoxyribonucleoside-DNA + H(+)</text>
        <dbReference type="Rhea" id="RHEA:66592"/>
        <dbReference type="Rhea" id="RHEA-COMP:13180"/>
        <dbReference type="Rhea" id="RHEA-COMP:16897"/>
        <dbReference type="Rhea" id="RHEA-COMP:17067"/>
        <dbReference type="ChEBI" id="CHEBI:15378"/>
        <dbReference type="ChEBI" id="CHEBI:136412"/>
        <dbReference type="ChEBI" id="CHEBI:157695"/>
        <dbReference type="ChEBI" id="CHEBI:167181"/>
        <dbReference type="EC" id="4.2.99.18"/>
    </reaction>
</comment>
<dbReference type="GO" id="GO:0042578">
    <property type="term" value="F:phosphoric ester hydrolase activity"/>
    <property type="evidence" value="ECO:0007669"/>
    <property type="project" value="TreeGrafter"/>
</dbReference>
<dbReference type="GO" id="GO:0003887">
    <property type="term" value="F:DNA-directed DNA polymerase activity"/>
    <property type="evidence" value="ECO:0007669"/>
    <property type="project" value="UniProtKB-KW"/>
</dbReference>
<evidence type="ECO:0000256" key="4">
    <source>
        <dbReference type="ARBA" id="ARBA00012720"/>
    </source>
</evidence>
<dbReference type="SMART" id="SM00483">
    <property type="entry name" value="POLXc"/>
    <property type="match status" value="1"/>
</dbReference>
<feature type="domain" description="Helix-hairpin-helix DNA-binding motif class 1" evidence="22">
    <location>
        <begin position="51"/>
        <end position="70"/>
    </location>
</feature>
<dbReference type="InterPro" id="IPR004013">
    <property type="entry name" value="PHP_dom"/>
</dbReference>
<evidence type="ECO:0000256" key="13">
    <source>
        <dbReference type="ARBA" id="ARBA00022932"/>
    </source>
</evidence>
<dbReference type="Pfam" id="PF14716">
    <property type="entry name" value="HHH_8"/>
    <property type="match status" value="1"/>
</dbReference>
<accession>A0A3B1BAD2</accession>
<organism evidence="25">
    <name type="scientific">hydrothermal vent metagenome</name>
    <dbReference type="NCBI Taxonomy" id="652676"/>
    <lineage>
        <taxon>unclassified sequences</taxon>
        <taxon>metagenomes</taxon>
        <taxon>ecological metagenomes</taxon>
    </lineage>
</organism>
<dbReference type="CDD" id="cd00141">
    <property type="entry name" value="NT_POLXc"/>
    <property type="match status" value="1"/>
</dbReference>
<dbReference type="InterPro" id="IPR050243">
    <property type="entry name" value="PHP_phosphatase"/>
</dbReference>
<dbReference type="EC" id="4.2.99.18" evidence="4"/>
<feature type="domain" description="Helix-hairpin-helix DNA-binding motif class 1" evidence="22">
    <location>
        <begin position="126"/>
        <end position="145"/>
    </location>
</feature>
<dbReference type="InterPro" id="IPR022311">
    <property type="entry name" value="PolX-like"/>
</dbReference>
<dbReference type="InterPro" id="IPR047967">
    <property type="entry name" value="PolX_PHP"/>
</dbReference>
<dbReference type="CDD" id="cd07436">
    <property type="entry name" value="PHP_PolX"/>
    <property type="match status" value="1"/>
</dbReference>
<sequence>MNKAEIASVLYEVGTILDLLDDNPFKVRAHQNAARAIETLSEDLHQLAQTGKLTSIKGVGKQIAEKIEILINTNALPELDELKSKVPDGVFEMLRISGLGVKKVKALWRKLGVISIGELEYACNENRLMELDGFGVKSQERILKGIKTLRKFAGKRLLPDALAVADSILDHLKKEKSITRLDIVGSVRRRNEVVKHIDIVSASARPEKVISHFVKAPGAAEVISRGETKSTIRLESGAQVNIRVVSQDQFPYALHYFTGSTEHNKAMSRRAKTMGLEMNEYGLFKNGESVVCEDETEIFEALGLQFIPAERRENIGEIDEAQNKSAKALIETDDITGVIHCHTDYSDGLETIETMVSACIARGYKYLGVSDHSRSAGYAGGLTIDDLKRQSDHIDKVNEKTPGFHIFKGVESDILIDGKLDYPDEVFEKLDFVIASVHSGFNLDETKMTERIINAVKNRYTTMLGHPTGRLLLARDAYSVNMSCVIEACAGAGVIIELNANPHRLDIDWRHIGEALKAGVKISVNADAHRIPGLDHIKYGVMIARKGGCAKEDVFNTQNVDEISEYFKKEND</sequence>
<evidence type="ECO:0000256" key="18">
    <source>
        <dbReference type="ARBA" id="ARBA00044632"/>
    </source>
</evidence>
<dbReference type="FunFam" id="3.20.20.140:FF:000047">
    <property type="entry name" value="PHP domain-containing protein"/>
    <property type="match status" value="1"/>
</dbReference>
<evidence type="ECO:0000256" key="20">
    <source>
        <dbReference type="ARBA" id="ARBA00045548"/>
    </source>
</evidence>
<dbReference type="InterPro" id="IPR043519">
    <property type="entry name" value="NT_sf"/>
</dbReference>
<dbReference type="SUPFAM" id="SSF89550">
    <property type="entry name" value="PHP domain-like"/>
    <property type="match status" value="1"/>
</dbReference>
<dbReference type="InterPro" id="IPR016195">
    <property type="entry name" value="Pol/histidinol_Pase-like"/>
</dbReference>
<evidence type="ECO:0000256" key="7">
    <source>
        <dbReference type="ARBA" id="ARBA00022634"/>
    </source>
</evidence>
<keyword evidence="13" id="KW-0239">DNA-directed DNA polymerase</keyword>
<dbReference type="Gene3D" id="1.10.150.110">
    <property type="entry name" value="DNA polymerase beta, N-terminal domain-like"/>
    <property type="match status" value="1"/>
</dbReference>
<dbReference type="SMART" id="SM00278">
    <property type="entry name" value="HhH1"/>
    <property type="match status" value="2"/>
</dbReference>
<reference evidence="25" key="1">
    <citation type="submission" date="2018-06" db="EMBL/GenBank/DDBJ databases">
        <authorList>
            <person name="Zhirakovskaya E."/>
        </authorList>
    </citation>
    <scope>NUCLEOTIDE SEQUENCE</scope>
</reference>
<keyword evidence="11" id="KW-0227">DNA damage</keyword>
<evidence type="ECO:0000256" key="1">
    <source>
        <dbReference type="ARBA" id="ARBA00001946"/>
    </source>
</evidence>
<dbReference type="Gene3D" id="3.30.460.10">
    <property type="entry name" value="Beta Polymerase, domain 2"/>
    <property type="match status" value="1"/>
</dbReference>
<dbReference type="GO" id="GO:0140078">
    <property type="term" value="F:class I DNA-(apurinic or apyrimidinic site) endonuclease activity"/>
    <property type="evidence" value="ECO:0007669"/>
    <property type="project" value="UniProtKB-EC"/>
</dbReference>